<keyword evidence="3" id="KW-0812">Transmembrane</keyword>
<keyword evidence="12" id="KW-1185">Reference proteome</keyword>
<gene>
    <name evidence="11" type="ORF">NTJ_15470</name>
</gene>
<feature type="compositionally biased region" description="Low complexity" evidence="9">
    <location>
        <begin position="79"/>
        <end position="116"/>
    </location>
</feature>
<dbReference type="PANTHER" id="PTHR24270">
    <property type="entry name" value="LOW-DENSITY LIPOPROTEIN RECEPTOR-RELATED"/>
    <property type="match status" value="1"/>
</dbReference>
<reference evidence="11 12" key="1">
    <citation type="submission" date="2023-09" db="EMBL/GenBank/DDBJ databases">
        <title>Nesidiocoris tenuis whole genome shotgun sequence.</title>
        <authorList>
            <person name="Shibata T."/>
            <person name="Shimoda M."/>
            <person name="Kobayashi T."/>
            <person name="Uehara T."/>
        </authorList>
    </citation>
    <scope>NUCLEOTIDE SEQUENCE [LARGE SCALE GENOMIC DNA]</scope>
    <source>
        <strain evidence="11 12">Japan</strain>
    </source>
</reference>
<feature type="compositionally biased region" description="Polar residues" evidence="9">
    <location>
        <begin position="127"/>
        <end position="140"/>
    </location>
</feature>
<evidence type="ECO:0000256" key="7">
    <source>
        <dbReference type="ARBA" id="ARBA00023157"/>
    </source>
</evidence>
<feature type="signal peptide" evidence="10">
    <location>
        <begin position="1"/>
        <end position="23"/>
    </location>
</feature>
<evidence type="ECO:0000256" key="6">
    <source>
        <dbReference type="ARBA" id="ARBA00023136"/>
    </source>
</evidence>
<dbReference type="PROSITE" id="PS01209">
    <property type="entry name" value="LDLRA_1"/>
    <property type="match status" value="2"/>
</dbReference>
<dbReference type="PANTHER" id="PTHR24270:SF8">
    <property type="entry name" value="LD11117P-RELATED"/>
    <property type="match status" value="1"/>
</dbReference>
<evidence type="ECO:0000256" key="2">
    <source>
        <dbReference type="ARBA" id="ARBA00004308"/>
    </source>
</evidence>
<evidence type="ECO:0000313" key="11">
    <source>
        <dbReference type="EMBL" id="BET02652.1"/>
    </source>
</evidence>
<evidence type="ECO:0000256" key="3">
    <source>
        <dbReference type="ARBA" id="ARBA00022692"/>
    </source>
</evidence>
<feature type="region of interest" description="Disordered" evidence="9">
    <location>
        <begin position="77"/>
        <end position="162"/>
    </location>
</feature>
<dbReference type="CDD" id="cd00112">
    <property type="entry name" value="LDLa"/>
    <property type="match status" value="2"/>
</dbReference>
<evidence type="ECO:0000256" key="1">
    <source>
        <dbReference type="ARBA" id="ARBA00004167"/>
    </source>
</evidence>
<keyword evidence="7 8" id="KW-1015">Disulfide bond</keyword>
<dbReference type="InterPro" id="IPR036055">
    <property type="entry name" value="LDL_receptor-like_sf"/>
</dbReference>
<keyword evidence="4" id="KW-0677">Repeat</keyword>
<dbReference type="InterPro" id="IPR023415">
    <property type="entry name" value="LDLR_class-A_CS"/>
</dbReference>
<proteinExistence type="predicted"/>
<feature type="disulfide bond" evidence="8">
    <location>
        <begin position="433"/>
        <end position="451"/>
    </location>
</feature>
<dbReference type="PRINTS" id="PR00261">
    <property type="entry name" value="LDLRECEPTOR"/>
</dbReference>
<dbReference type="SMART" id="SM00192">
    <property type="entry name" value="LDLa"/>
    <property type="match status" value="3"/>
</dbReference>
<dbReference type="Gene3D" id="4.10.400.10">
    <property type="entry name" value="Low-density Lipoprotein Receptor"/>
    <property type="match status" value="2"/>
</dbReference>
<sequence>MRKPLMALSWALAALLLFQLASGSNEFDDDLTFDDVPSRPEGPGRPSEGGIVSYLSRSLSHVLSRVKRQSFWDIFNSDTETTTTPSTNESSEPEASNEPTTPTTTTTTTAEPTSPEVSQPHTRDTRSTTGLDKSTSNQLKLTDDEDFNAASGSGAEWETRPDSGPFRSESYVIFRIKMYVHEFWVPDYASTHSPAFDKFAKAFARELELFFDESINDDPPLPGSRRATVIGITPSRDDSMLVLVTADVGSKGFDEGDTITHRLKRHLTETSSMRAYTVKIDKDHPLSVQKFTEPNLNGYSECDADQLVCNDGTTCLSMETRCNGRNDCDDGSDEENCPQPGDANTETPPFTPGDVMTRGLLSPVSSRPRCDDTKLCPDGVTLICADLWCDGTQDCPGESEEYGCPSKPTVPIVPSTSTEPTNGQNCLTNEFMCDVNRCIPLSWKCNGIADCNDQTDEESECPPRRE</sequence>
<dbReference type="SUPFAM" id="SSF57424">
    <property type="entry name" value="LDL receptor-like module"/>
    <property type="match status" value="2"/>
</dbReference>
<keyword evidence="5" id="KW-1133">Transmembrane helix</keyword>
<evidence type="ECO:0000256" key="8">
    <source>
        <dbReference type="PROSITE-ProRule" id="PRU00124"/>
    </source>
</evidence>
<feature type="disulfide bond" evidence="8">
    <location>
        <begin position="322"/>
        <end position="337"/>
    </location>
</feature>
<evidence type="ECO:0000256" key="9">
    <source>
        <dbReference type="SAM" id="MobiDB-lite"/>
    </source>
</evidence>
<evidence type="ECO:0000256" key="4">
    <source>
        <dbReference type="ARBA" id="ARBA00022737"/>
    </source>
</evidence>
<comment type="caution">
    <text evidence="8">Lacks conserved residue(s) required for the propagation of feature annotation.</text>
</comment>
<evidence type="ECO:0000256" key="5">
    <source>
        <dbReference type="ARBA" id="ARBA00022989"/>
    </source>
</evidence>
<dbReference type="Pfam" id="PF00057">
    <property type="entry name" value="Ldl_recept_a"/>
    <property type="match status" value="2"/>
</dbReference>
<dbReference type="InterPro" id="IPR050685">
    <property type="entry name" value="LDLR"/>
</dbReference>
<dbReference type="EMBL" id="AP028922">
    <property type="protein sequence ID" value="BET02652.1"/>
    <property type="molecule type" value="Genomic_DNA"/>
</dbReference>
<name>A0ABN7BE87_9HEMI</name>
<organism evidence="11 12">
    <name type="scientific">Nesidiocoris tenuis</name>
    <dbReference type="NCBI Taxonomy" id="355587"/>
    <lineage>
        <taxon>Eukaryota</taxon>
        <taxon>Metazoa</taxon>
        <taxon>Ecdysozoa</taxon>
        <taxon>Arthropoda</taxon>
        <taxon>Hexapoda</taxon>
        <taxon>Insecta</taxon>
        <taxon>Pterygota</taxon>
        <taxon>Neoptera</taxon>
        <taxon>Paraneoptera</taxon>
        <taxon>Hemiptera</taxon>
        <taxon>Heteroptera</taxon>
        <taxon>Panheteroptera</taxon>
        <taxon>Cimicomorpha</taxon>
        <taxon>Miridae</taxon>
        <taxon>Dicyphina</taxon>
        <taxon>Nesidiocoris</taxon>
    </lineage>
</organism>
<evidence type="ECO:0000313" key="12">
    <source>
        <dbReference type="Proteomes" id="UP001307889"/>
    </source>
</evidence>
<dbReference type="PROSITE" id="PS50068">
    <property type="entry name" value="LDLRA_2"/>
    <property type="match status" value="2"/>
</dbReference>
<feature type="disulfide bond" evidence="8">
    <location>
        <begin position="426"/>
        <end position="438"/>
    </location>
</feature>
<dbReference type="InterPro" id="IPR002172">
    <property type="entry name" value="LDrepeatLR_classA_rpt"/>
</dbReference>
<feature type="region of interest" description="Disordered" evidence="9">
    <location>
        <begin position="327"/>
        <end position="355"/>
    </location>
</feature>
<comment type="subcellular location">
    <subcellularLocation>
        <location evidence="2">Endomembrane system</location>
    </subcellularLocation>
    <subcellularLocation>
        <location evidence="1">Membrane</location>
        <topology evidence="1">Single-pass membrane protein</topology>
    </subcellularLocation>
</comment>
<feature type="chain" id="PRO_5046258365" evidence="10">
    <location>
        <begin position="24"/>
        <end position="466"/>
    </location>
</feature>
<accession>A0ABN7BE87</accession>
<keyword evidence="6" id="KW-0472">Membrane</keyword>
<evidence type="ECO:0000256" key="10">
    <source>
        <dbReference type="SAM" id="SignalP"/>
    </source>
</evidence>
<keyword evidence="10" id="KW-0732">Signal</keyword>
<dbReference type="Proteomes" id="UP001307889">
    <property type="component" value="Chromosome 14"/>
</dbReference>
<protein>
    <submittedName>
        <fullName evidence="11">LamB</fullName>
    </submittedName>
</protein>